<comment type="caution">
    <text evidence="1">The sequence shown here is derived from an EMBL/GenBank/DDBJ whole genome shotgun (WGS) entry which is preliminary data.</text>
</comment>
<reference evidence="1 2" key="1">
    <citation type="journal article" date="2023" name="Science">
        <title>Complex scaffold remodeling in plant triterpene biosynthesis.</title>
        <authorList>
            <person name="De La Pena R."/>
            <person name="Hodgson H."/>
            <person name="Liu J.C."/>
            <person name="Stephenson M.J."/>
            <person name="Martin A.C."/>
            <person name="Owen C."/>
            <person name="Harkess A."/>
            <person name="Leebens-Mack J."/>
            <person name="Jimenez L.E."/>
            <person name="Osbourn A."/>
            <person name="Sattely E.S."/>
        </authorList>
    </citation>
    <scope>NUCLEOTIDE SEQUENCE [LARGE SCALE GENOMIC DNA]</scope>
    <source>
        <strain evidence="2">cv. JPN11</strain>
        <tissue evidence="1">Leaf</tissue>
    </source>
</reference>
<gene>
    <name evidence="1" type="ORF">OWV82_003321</name>
</gene>
<evidence type="ECO:0000313" key="1">
    <source>
        <dbReference type="EMBL" id="KAJ4724318.1"/>
    </source>
</evidence>
<sequence length="929" mass="108239">MYFNLYESFHKIKIFLNNLCPIFFASFQEQNKAGRGMVDAVVSFVVQRIGDFLIQEASFLRGVRNEVQLLKNELEWMQCFIQNAEEKQDDDALIRKWVSDIRDIAYDTEDVLDKFLLEVDDSRTSNILQVYGTRTQKRRQGLLAFITKCSCTLFDAESGPYEKGKEKVNLYSIGKEVEALRNRINDLSRKRELYGLENIGSKKEGKSNSLGRLRQLRRAASFVVEEKVVGFDDDATRLLGKLLDKEPSRYVISILGMGGLGKTTLARRLYHNQDVKEKFRFRAWVYVSQDYNTQDLLIRIIKSFEFDIKGEELEKMNEEDLERFLYKSLQRCSYLVVADDVWHKEAWESLKRAFPDNMNGSRVIITTRIQEVAESSDGRTHSHKLRFLRPDESWDLFCEKAFRDLNADEEMEKLGREMVQKCGGLPLAMVVLAGLLSNKKAQEWHVVRDHIWRHLRNNSIHITYLLALSFNDLPYQLKLCFLYLGLFPEDFEINVEELIRLFVAEGFTLRVEAQTMEDEARDNLHELINRSLIQIEKRHRGRLATCRVHDLLRDLAIQKAKELNFVHIYDGVKQSATTSFLASCRRQAFYSWTENCSWLQHCNPLSRSLFFFNHQNNFCEVDNILTPLSTRLRLLRVLNLEGFTSWGLPEDIGKLIHLKFLGVSNALVEHLPKSIVNLRSLQTFYINNIEFLIELPSDIFKLKELRHVIGNFKGPLPIDNLTNLQTLKHVEYKNWLKVNSEKLVNLRELQMCSRSWTEEKVFTFDSIGKLSSLQILSVGIHRSCSFASLEPLSHCQYLVDLRLEGKIEKFPGDMHALLPNLQCLWLKVFDLKKDPMPALERLPMLMILDMYLDCYSGTKLICKANGFPRLEILEFGSNDDLEWQVEEGAFPMLRGLSLRILNSSHSKVPEKLRSIPLPEEWNNERSLWY</sequence>
<name>A0ACC1YME9_MELAZ</name>
<dbReference type="EMBL" id="CM051395">
    <property type="protein sequence ID" value="KAJ4724318.1"/>
    <property type="molecule type" value="Genomic_DNA"/>
</dbReference>
<evidence type="ECO:0000313" key="2">
    <source>
        <dbReference type="Proteomes" id="UP001164539"/>
    </source>
</evidence>
<protein>
    <submittedName>
        <fullName evidence="1">Disease resistance protein</fullName>
    </submittedName>
</protein>
<accession>A0ACC1YME9</accession>
<dbReference type="Proteomes" id="UP001164539">
    <property type="component" value="Chromosome 2"/>
</dbReference>
<keyword evidence="2" id="KW-1185">Reference proteome</keyword>
<organism evidence="1 2">
    <name type="scientific">Melia azedarach</name>
    <name type="common">Chinaberry tree</name>
    <dbReference type="NCBI Taxonomy" id="155640"/>
    <lineage>
        <taxon>Eukaryota</taxon>
        <taxon>Viridiplantae</taxon>
        <taxon>Streptophyta</taxon>
        <taxon>Embryophyta</taxon>
        <taxon>Tracheophyta</taxon>
        <taxon>Spermatophyta</taxon>
        <taxon>Magnoliopsida</taxon>
        <taxon>eudicotyledons</taxon>
        <taxon>Gunneridae</taxon>
        <taxon>Pentapetalae</taxon>
        <taxon>rosids</taxon>
        <taxon>malvids</taxon>
        <taxon>Sapindales</taxon>
        <taxon>Meliaceae</taxon>
        <taxon>Melia</taxon>
    </lineage>
</organism>
<proteinExistence type="predicted"/>